<accession>A0A2U1DBS3</accession>
<evidence type="ECO:0000313" key="1">
    <source>
        <dbReference type="EMBL" id="PVY85121.1"/>
    </source>
</evidence>
<evidence type="ECO:0008006" key="3">
    <source>
        <dbReference type="Google" id="ProtNLM"/>
    </source>
</evidence>
<dbReference type="Proteomes" id="UP000245433">
    <property type="component" value="Unassembled WGS sequence"/>
</dbReference>
<organism evidence="1 2">
    <name type="scientific">Convivina intestini</name>
    <dbReference type="NCBI Taxonomy" id="1505726"/>
    <lineage>
        <taxon>Bacteria</taxon>
        <taxon>Bacillati</taxon>
        <taxon>Bacillota</taxon>
        <taxon>Bacilli</taxon>
        <taxon>Lactobacillales</taxon>
        <taxon>Lactobacillaceae</taxon>
        <taxon>Convivina</taxon>
    </lineage>
</organism>
<gene>
    <name evidence="1" type="ORF">C7384_103146</name>
</gene>
<proteinExistence type="predicted"/>
<dbReference type="EMBL" id="QEKT01000003">
    <property type="protein sequence ID" value="PVY85121.1"/>
    <property type="molecule type" value="Genomic_DNA"/>
</dbReference>
<dbReference type="OrthoDB" id="2142557at2"/>
<sequence length="362" mass="41505">MKQGKASQIKKIKHQRTKHRFTEKKKLSDFNFDEFVGFLRARYFLTRHDKFAPETYEVASFFLDDVLASMVQQNFSKFTSNERVIVNLNEVMQATLVNSDDRDWRYFILLLPALYDLQKFLAQEGSVNDRFGVASANFDINFWRMIIRTVVALNYFRFQGKDVTELMNSSNAIDELQFKFLKVNGDDDDFDLNTIDEVFRGVTVKMAPLKLADAEALAPVLTADEVDSEIQYAEKRLPQFQESSIKGVVSENVLKMLSAYHLGLAQKYQAVHSQWTAPLIETFTTHDLMNYWTPQWDNLDGIGGEVSKYVTFLGQKKALTNSQDLVSKLDGLSHYIDVLALNTLLANLKLSQVQELGQVKES</sequence>
<reference evidence="1 2" key="1">
    <citation type="submission" date="2018-04" db="EMBL/GenBank/DDBJ databases">
        <title>Genomic Encyclopedia of Type Strains, Phase IV (KMG-IV): sequencing the most valuable type-strain genomes for metagenomic binning, comparative biology and taxonomic classification.</title>
        <authorList>
            <person name="Goeker M."/>
        </authorList>
    </citation>
    <scope>NUCLEOTIDE SEQUENCE [LARGE SCALE GENOMIC DNA]</scope>
    <source>
        <strain evidence="1 2">DSM 28795</strain>
    </source>
</reference>
<comment type="caution">
    <text evidence="1">The sequence shown here is derived from an EMBL/GenBank/DDBJ whole genome shotgun (WGS) entry which is preliminary data.</text>
</comment>
<dbReference type="AlphaFoldDB" id="A0A2U1DBS3"/>
<keyword evidence="2" id="KW-1185">Reference proteome</keyword>
<evidence type="ECO:0000313" key="2">
    <source>
        <dbReference type="Proteomes" id="UP000245433"/>
    </source>
</evidence>
<name>A0A2U1DBS3_9LACO</name>
<dbReference type="RefSeq" id="WP_089938357.1">
    <property type="nucleotide sequence ID" value="NZ_CAKOEX010000003.1"/>
</dbReference>
<protein>
    <recommendedName>
        <fullName evidence="3">Metaphase chromosome protein 1</fullName>
    </recommendedName>
</protein>